<feature type="signal peptide" evidence="1">
    <location>
        <begin position="1"/>
        <end position="25"/>
    </location>
</feature>
<dbReference type="EMBL" id="JAHBBH010000004">
    <property type="protein sequence ID" value="MBW3091837.1"/>
    <property type="molecule type" value="Genomic_DNA"/>
</dbReference>
<evidence type="ECO:0000256" key="1">
    <source>
        <dbReference type="SAM" id="SignalP"/>
    </source>
</evidence>
<reference evidence="2 3" key="1">
    <citation type="submission" date="2021-05" db="EMBL/GenBank/DDBJ databases">
        <title>Phylogenetic classification of ten novel species belonging to the genus Bifidobacterium comprising B. colchicus sp. nov., B. abeli sp. nov., B. bicoloris sp. nov., B. guerezis sp. nov., B. rosaliae sp. nov., B. santillanensis sp. nov., B. argentati sp. nov., B. amazzoni sp. nov., B. pluviali sp. nov., and B. pinnaculum sp. nov.</title>
        <authorList>
            <person name="Lugli G.A."/>
            <person name="Ruiz Garcia L."/>
            <person name="Margolles A."/>
            <person name="Ventura M."/>
        </authorList>
    </citation>
    <scope>NUCLEOTIDE SEQUENCE [LARGE SCALE GENOMIC DNA]</scope>
    <source>
        <strain evidence="2 3">82T10</strain>
    </source>
</reference>
<accession>A0ABS6WEW6</accession>
<dbReference type="PANTHER" id="PTHR43649">
    <property type="entry name" value="ARABINOSE-BINDING PROTEIN-RELATED"/>
    <property type="match status" value="1"/>
</dbReference>
<dbReference type="PANTHER" id="PTHR43649:SF17">
    <property type="entry name" value="ABC TRANSPORTER SOLUTE BINDING PROTEIN-SUGAR TRANSPORT"/>
    <property type="match status" value="1"/>
</dbReference>
<keyword evidence="3" id="KW-1185">Reference proteome</keyword>
<feature type="chain" id="PRO_5047409191" evidence="1">
    <location>
        <begin position="26"/>
        <end position="539"/>
    </location>
</feature>
<evidence type="ECO:0000313" key="3">
    <source>
        <dbReference type="Proteomes" id="UP000700815"/>
    </source>
</evidence>
<organism evidence="2 3">
    <name type="scientific">Bifidobacterium miconis</name>
    <dbReference type="NCBI Taxonomy" id="2834435"/>
    <lineage>
        <taxon>Bacteria</taxon>
        <taxon>Bacillati</taxon>
        <taxon>Actinomycetota</taxon>
        <taxon>Actinomycetes</taxon>
        <taxon>Bifidobacteriales</taxon>
        <taxon>Bifidobacteriaceae</taxon>
        <taxon>Bifidobacterium</taxon>
    </lineage>
</organism>
<gene>
    <name evidence="2" type="ORF">KIH79_02490</name>
</gene>
<proteinExistence type="predicted"/>
<name>A0ABS6WEW6_9BIFI</name>
<dbReference type="Proteomes" id="UP000700815">
    <property type="component" value="Unassembled WGS sequence"/>
</dbReference>
<dbReference type="InterPro" id="IPR050490">
    <property type="entry name" value="Bact_solute-bd_prot1"/>
</dbReference>
<sequence>MMVRGRAVRMTLAAMAAASMIVPLAACGSADAGKTTVDGKPIVKILVVQGTPQLPVKDMQWAKDLEKESGAKIEWKTVLDSAWSQQKNASIAANDIADLNIRAYRPEDAAQNPEAFEDFLADLDKLPNVKAFFDAKPTAKKYVDVDGKMYTLPSDRGKAFAASGQHMLINKQWLDKLGLDVPITWDELTQVFEAFKTQDPNGNGKADEIPMNLAPLPAESLGGWSNPFLFLNSTGIVTHYNSGPSQQGYYVKDGKVGNVMQTDQFRQVLDYLASLKKAGLVPSDWVTASSDVYRSRNKVGGSAAQVGAIFGWDQSGFGNIGSELANQYISIPVPSAPGVSADETVWDASGISGANEFEDYHMSMSSKAANKEACLKIIDLLYSEKYSVQQMWGSFGTYLKQTGDHSYALTDAMKKAQDDQKVPALEDRLAGWIPDEVTAEGDRNADSISAVDKANDEQYRNIGGEKNYFPIYVRLTVDEQNTVTNNNTTILSTVLPLIAKMAQNGVDDASWNTLQSQLESLNLQQNIDIWQKAYDKVVK</sequence>
<keyword evidence="1" id="KW-0732">Signal</keyword>
<protein>
    <submittedName>
        <fullName evidence="2">Extracellular solute-binding protein</fullName>
    </submittedName>
</protein>
<comment type="caution">
    <text evidence="2">The sequence shown here is derived from an EMBL/GenBank/DDBJ whole genome shotgun (WGS) entry which is preliminary data.</text>
</comment>
<evidence type="ECO:0000313" key="2">
    <source>
        <dbReference type="EMBL" id="MBW3091837.1"/>
    </source>
</evidence>